<keyword evidence="1 4" id="KW-0378">Hydrolase</keyword>
<dbReference type="PIRSF" id="PIRSF005962">
    <property type="entry name" value="Pept_M20D_amidohydro"/>
    <property type="match status" value="1"/>
</dbReference>
<feature type="binding site" evidence="2">
    <location>
        <position position="172"/>
    </location>
    <ligand>
        <name>Mn(2+)</name>
        <dbReference type="ChEBI" id="CHEBI:29035"/>
        <label>2</label>
    </ligand>
</feature>
<comment type="cofactor">
    <cofactor evidence="2">
        <name>Mn(2+)</name>
        <dbReference type="ChEBI" id="CHEBI:29035"/>
    </cofactor>
    <text evidence="2">The Mn(2+) ion enhances activity.</text>
</comment>
<feature type="binding site" evidence="2">
    <location>
        <position position="198"/>
    </location>
    <ligand>
        <name>Mn(2+)</name>
        <dbReference type="ChEBI" id="CHEBI:29035"/>
        <label>2</label>
    </ligand>
</feature>
<feature type="binding site" evidence="2">
    <location>
        <position position="138"/>
    </location>
    <ligand>
        <name>Mn(2+)</name>
        <dbReference type="ChEBI" id="CHEBI:29035"/>
        <label>2</label>
    </ligand>
</feature>
<keyword evidence="3" id="KW-0732">Signal</keyword>
<evidence type="ECO:0000256" key="3">
    <source>
        <dbReference type="SAM" id="SignalP"/>
    </source>
</evidence>
<protein>
    <submittedName>
        <fullName evidence="4">Amidohydrolase</fullName>
    </submittedName>
</protein>
<evidence type="ECO:0000256" key="2">
    <source>
        <dbReference type="PIRSR" id="PIRSR005962-1"/>
    </source>
</evidence>
<dbReference type="EMBL" id="PYVU01000124">
    <property type="protein sequence ID" value="PTB94663.1"/>
    <property type="molecule type" value="Genomic_DNA"/>
</dbReference>
<dbReference type="PANTHER" id="PTHR11014:SF63">
    <property type="entry name" value="METALLOPEPTIDASE, PUTATIVE (AFU_ORTHOLOGUE AFUA_6G09600)-RELATED"/>
    <property type="match status" value="1"/>
</dbReference>
<keyword evidence="2" id="KW-0464">Manganese</keyword>
<dbReference type="GO" id="GO:0046872">
    <property type="term" value="F:metal ion binding"/>
    <property type="evidence" value="ECO:0007669"/>
    <property type="project" value="UniProtKB-KW"/>
</dbReference>
<evidence type="ECO:0000313" key="5">
    <source>
        <dbReference type="Proteomes" id="UP000240608"/>
    </source>
</evidence>
<feature type="chain" id="PRO_5015660425" evidence="3">
    <location>
        <begin position="27"/>
        <end position="432"/>
    </location>
</feature>
<feature type="signal peptide" evidence="3">
    <location>
        <begin position="1"/>
        <end position="26"/>
    </location>
</feature>
<sequence>MISKSKFIRVVFSVVFLFLSSQLLVAGQKADSTIHQLVQQRTDQIFDSLVKIRRDFHMYPEVSGEEKMTSGKVAEYLKALGLEVHTNIGGYGVVGILETNRKGKKIAWRADMDAMPSDQQDPVAYHSEMEGVRHICGHDVHTTIGLGIANVLTSLKDQLSGTVYFLFQPSEENWKGARAMLDDGILEMIQPDEIYALHVAPMPEGTIATRGNNLYADYKIMEILFDNIIEKDALTAYVKSLLEDLQNVAPDSKFWDNRSLMDPTIGLGNPNTIFKDYITTTEYFRVEEKNGQLSIKANLCTSEKDQIDSIVMEIKEKIKASEYAKSFAGINTLFEVDLVLNDEELADQTIKSISSIYGPQHAIPLYGVIPDGRSDDFAFFQQEVPGVYFLIGASDYQKGIISMPHSPNFVVDENCIRTGAQFFSSMIVERLK</sequence>
<dbReference type="Pfam" id="PF01546">
    <property type="entry name" value="Peptidase_M20"/>
    <property type="match status" value="1"/>
</dbReference>
<comment type="caution">
    <text evidence="4">The sequence shown here is derived from an EMBL/GenBank/DDBJ whole genome shotgun (WGS) entry which is preliminary data.</text>
</comment>
<dbReference type="InterPro" id="IPR002933">
    <property type="entry name" value="Peptidase_M20"/>
</dbReference>
<reference evidence="4 5" key="1">
    <citation type="submission" date="2018-03" db="EMBL/GenBank/DDBJ databases">
        <title>Cross-interface Injection: A General Nanoliter Liquid Handling Method Applied to Single Cells Genome Amplification Automated Nanoliter Liquid Handling Applied to Single Cell Multiple Displacement Amplification.</title>
        <authorList>
            <person name="Yun J."/>
            <person name="Xu P."/>
            <person name="Xu J."/>
            <person name="Dai X."/>
            <person name="Wang Y."/>
            <person name="Zheng X."/>
            <person name="Cao C."/>
            <person name="Yi Q."/>
            <person name="Zhu Y."/>
            <person name="Wang L."/>
            <person name="Dong Z."/>
            <person name="Huang Y."/>
            <person name="Huang L."/>
            <person name="Du W."/>
        </authorList>
    </citation>
    <scope>NUCLEOTIDE SEQUENCE [LARGE SCALE GENOMIC DNA]</scope>
    <source>
        <strain evidence="4 5">Z-D1-2</strain>
    </source>
</reference>
<dbReference type="Gene3D" id="3.40.630.10">
    <property type="entry name" value="Zn peptidases"/>
    <property type="match status" value="1"/>
</dbReference>
<dbReference type="SUPFAM" id="SSF53187">
    <property type="entry name" value="Zn-dependent exopeptidases"/>
    <property type="match status" value="1"/>
</dbReference>
<organism evidence="4 5">
    <name type="scientific">Marivirga lumbricoides</name>
    <dbReference type="NCBI Taxonomy" id="1046115"/>
    <lineage>
        <taxon>Bacteria</taxon>
        <taxon>Pseudomonadati</taxon>
        <taxon>Bacteroidota</taxon>
        <taxon>Cytophagia</taxon>
        <taxon>Cytophagales</taxon>
        <taxon>Marivirgaceae</taxon>
        <taxon>Marivirga</taxon>
    </lineage>
</organism>
<dbReference type="Proteomes" id="UP000240608">
    <property type="component" value="Unassembled WGS sequence"/>
</dbReference>
<feature type="binding site" evidence="2">
    <location>
        <position position="136"/>
    </location>
    <ligand>
        <name>Mn(2+)</name>
        <dbReference type="ChEBI" id="CHEBI:29035"/>
        <label>2</label>
    </ligand>
</feature>
<accession>A0A2T4DLH4</accession>
<dbReference type="Gene3D" id="3.30.70.360">
    <property type="match status" value="1"/>
</dbReference>
<evidence type="ECO:0000313" key="4">
    <source>
        <dbReference type="EMBL" id="PTB94663.1"/>
    </source>
</evidence>
<keyword evidence="2" id="KW-0479">Metal-binding</keyword>
<dbReference type="GO" id="GO:0016787">
    <property type="term" value="F:hydrolase activity"/>
    <property type="evidence" value="ECO:0007669"/>
    <property type="project" value="UniProtKB-KW"/>
</dbReference>
<dbReference type="PANTHER" id="PTHR11014">
    <property type="entry name" value="PEPTIDASE M20 FAMILY MEMBER"/>
    <property type="match status" value="1"/>
</dbReference>
<name>A0A2T4DLH4_9BACT</name>
<dbReference type="InterPro" id="IPR017439">
    <property type="entry name" value="Amidohydrolase"/>
</dbReference>
<dbReference type="AlphaFoldDB" id="A0A2T4DLH4"/>
<proteinExistence type="predicted"/>
<dbReference type="NCBIfam" id="TIGR01891">
    <property type="entry name" value="amidohydrolases"/>
    <property type="match status" value="1"/>
</dbReference>
<gene>
    <name evidence="4" type="ORF">C9994_11920</name>
</gene>
<feature type="binding site" evidence="2">
    <location>
        <position position="405"/>
    </location>
    <ligand>
        <name>Mn(2+)</name>
        <dbReference type="ChEBI" id="CHEBI:29035"/>
        <label>2</label>
    </ligand>
</feature>
<evidence type="ECO:0000256" key="1">
    <source>
        <dbReference type="ARBA" id="ARBA00022801"/>
    </source>
</evidence>